<protein>
    <submittedName>
        <fullName evidence="1">Uncharacterized protein</fullName>
    </submittedName>
</protein>
<dbReference type="AlphaFoldDB" id="M9R6D2"/>
<dbReference type="eggNOG" id="ENOG5033ETD">
    <property type="taxonomic scope" value="Bacteria"/>
</dbReference>
<evidence type="ECO:0000313" key="1">
    <source>
        <dbReference type="EMBL" id="AGI67782.1"/>
    </source>
</evidence>
<reference evidence="1 2" key="1">
    <citation type="journal article" date="2013" name="PLoS ONE">
        <title>Poles Apart: Arctic and Antarctic Octadecabacter strains Share High Genome Plasticity and a New Type of Xanthorhodopsin.</title>
        <authorList>
            <person name="Vollmers J."/>
            <person name="Voget S."/>
            <person name="Dietrich S."/>
            <person name="Gollnow K."/>
            <person name="Smits M."/>
            <person name="Meyer K."/>
            <person name="Brinkhoff T."/>
            <person name="Simon M."/>
            <person name="Daniel R."/>
        </authorList>
    </citation>
    <scope>NUCLEOTIDE SEQUENCE [LARGE SCALE GENOMIC DNA]</scope>
    <source>
        <strain evidence="1 2">307</strain>
    </source>
</reference>
<name>M9R6D2_9RHOB</name>
<dbReference type="EMBL" id="CP003740">
    <property type="protein sequence ID" value="AGI67782.1"/>
    <property type="molecule type" value="Genomic_DNA"/>
</dbReference>
<dbReference type="RefSeq" id="WP_015499805.1">
    <property type="nucleotide sequence ID" value="NC_020911.1"/>
</dbReference>
<accession>M9R6D2</accession>
<dbReference type="OrthoDB" id="7652304at2"/>
<evidence type="ECO:0000313" key="2">
    <source>
        <dbReference type="Proteomes" id="UP000005307"/>
    </source>
</evidence>
<sequence>MFGFLITLAAGAATPMIVDPLARRVAKAMGQHVEVQENEVPALAFMIAMIIAGVACSVFDAGSPLGLAVGGTLGYFGARLLRWGQRSIDNKRG</sequence>
<dbReference type="KEGG" id="oat:OAN307_c21500"/>
<dbReference type="HOGENOM" id="CLU_2383278_0_0_5"/>
<dbReference type="STRING" id="391626.OAN307_c21500"/>
<gene>
    <name evidence="1" type="ORF">OAN307_c21500</name>
</gene>
<proteinExistence type="predicted"/>
<keyword evidence="2" id="KW-1185">Reference proteome</keyword>
<organism evidence="1 2">
    <name type="scientific">Octadecabacter antarcticus 307</name>
    <dbReference type="NCBI Taxonomy" id="391626"/>
    <lineage>
        <taxon>Bacteria</taxon>
        <taxon>Pseudomonadati</taxon>
        <taxon>Pseudomonadota</taxon>
        <taxon>Alphaproteobacteria</taxon>
        <taxon>Rhodobacterales</taxon>
        <taxon>Roseobacteraceae</taxon>
        <taxon>Octadecabacter</taxon>
    </lineage>
</organism>
<dbReference type="Proteomes" id="UP000005307">
    <property type="component" value="Chromosome"/>
</dbReference>